<feature type="domain" description="Thioredoxin" evidence="5">
    <location>
        <begin position="1"/>
        <end position="104"/>
    </location>
</feature>
<dbReference type="InterPro" id="IPR013766">
    <property type="entry name" value="Thioredoxin_domain"/>
</dbReference>
<protein>
    <submittedName>
        <fullName evidence="6">Thioredoxin-1</fullName>
    </submittedName>
</protein>
<dbReference type="FunFam" id="3.40.30.10:FF:000001">
    <property type="entry name" value="Thioredoxin"/>
    <property type="match status" value="1"/>
</dbReference>
<comment type="caution">
    <text evidence="6">The sequence shown here is derived from an EMBL/GenBank/DDBJ whole genome shotgun (WGS) entry which is preliminary data.</text>
</comment>
<keyword evidence="3" id="KW-1015">Disulfide bond</keyword>
<dbReference type="CDD" id="cd02947">
    <property type="entry name" value="TRX_family"/>
    <property type="match status" value="1"/>
</dbReference>
<evidence type="ECO:0000256" key="1">
    <source>
        <dbReference type="ARBA" id="ARBA00022448"/>
    </source>
</evidence>
<dbReference type="PANTHER" id="PTHR45663">
    <property type="entry name" value="GEO12009P1"/>
    <property type="match status" value="1"/>
</dbReference>
<accession>A0A5J4P4F7</accession>
<dbReference type="EMBL" id="SNRY01011773">
    <property type="protein sequence ID" value="KAA6304112.1"/>
    <property type="molecule type" value="Genomic_DNA"/>
</dbReference>
<dbReference type="Gene3D" id="3.40.30.10">
    <property type="entry name" value="Glutaredoxin"/>
    <property type="match status" value="1"/>
</dbReference>
<dbReference type="AlphaFoldDB" id="A0A5J4P4F7"/>
<dbReference type="SUPFAM" id="SSF52833">
    <property type="entry name" value="Thioredoxin-like"/>
    <property type="match status" value="1"/>
</dbReference>
<name>A0A5J4P4F7_9ZZZZ</name>
<dbReference type="PANTHER" id="PTHR45663:SF11">
    <property type="entry name" value="GEO12009P1"/>
    <property type="match status" value="1"/>
</dbReference>
<keyword evidence="2" id="KW-0249">Electron transport</keyword>
<dbReference type="PIRSF" id="PIRSF000077">
    <property type="entry name" value="Thioredoxin"/>
    <property type="match status" value="1"/>
</dbReference>
<dbReference type="NCBIfam" id="TIGR01068">
    <property type="entry name" value="thioredoxin"/>
    <property type="match status" value="1"/>
</dbReference>
<evidence type="ECO:0000259" key="5">
    <source>
        <dbReference type="PROSITE" id="PS51352"/>
    </source>
</evidence>
<sequence>MALEITDNNFASILAGETPVVIDFWATWCGPCKMIAPLLDELSKQYEGKVTICKCDVDANDTLTTKYSIRNIPTLLFIKNGEIRDKQVGATDKSTLEEKIKALI</sequence>
<dbReference type="GO" id="GO:0005829">
    <property type="term" value="C:cytosol"/>
    <property type="evidence" value="ECO:0007669"/>
    <property type="project" value="TreeGrafter"/>
</dbReference>
<keyword evidence="4" id="KW-0676">Redox-active center</keyword>
<dbReference type="InterPro" id="IPR017937">
    <property type="entry name" value="Thioredoxin_CS"/>
</dbReference>
<evidence type="ECO:0000256" key="3">
    <source>
        <dbReference type="ARBA" id="ARBA00023157"/>
    </source>
</evidence>
<keyword evidence="1" id="KW-0813">Transport</keyword>
<evidence type="ECO:0000256" key="4">
    <source>
        <dbReference type="ARBA" id="ARBA00023284"/>
    </source>
</evidence>
<dbReference type="Pfam" id="PF00085">
    <property type="entry name" value="Thioredoxin"/>
    <property type="match status" value="1"/>
</dbReference>
<gene>
    <name evidence="6" type="ORF">EZS27_044244</name>
</gene>
<dbReference type="InterPro" id="IPR036249">
    <property type="entry name" value="Thioredoxin-like_sf"/>
</dbReference>
<evidence type="ECO:0000256" key="2">
    <source>
        <dbReference type="ARBA" id="ARBA00022982"/>
    </source>
</evidence>
<dbReference type="PROSITE" id="PS51352">
    <property type="entry name" value="THIOREDOXIN_2"/>
    <property type="match status" value="1"/>
</dbReference>
<evidence type="ECO:0000313" key="6">
    <source>
        <dbReference type="EMBL" id="KAA6304112.1"/>
    </source>
</evidence>
<organism evidence="6">
    <name type="scientific">termite gut metagenome</name>
    <dbReference type="NCBI Taxonomy" id="433724"/>
    <lineage>
        <taxon>unclassified sequences</taxon>
        <taxon>metagenomes</taxon>
        <taxon>organismal metagenomes</taxon>
    </lineage>
</organism>
<dbReference type="PROSITE" id="PS00194">
    <property type="entry name" value="THIOREDOXIN_1"/>
    <property type="match status" value="1"/>
</dbReference>
<reference evidence="6" key="1">
    <citation type="submission" date="2019-03" db="EMBL/GenBank/DDBJ databases">
        <title>Single cell metagenomics reveals metabolic interactions within the superorganism composed of flagellate Streblomastix strix and complex community of Bacteroidetes bacteria on its surface.</title>
        <authorList>
            <person name="Treitli S.C."/>
            <person name="Kolisko M."/>
            <person name="Husnik F."/>
            <person name="Keeling P."/>
            <person name="Hampl V."/>
        </authorList>
    </citation>
    <scope>NUCLEOTIDE SEQUENCE</scope>
    <source>
        <strain evidence="6">STM</strain>
    </source>
</reference>
<dbReference type="InterPro" id="IPR005746">
    <property type="entry name" value="Thioredoxin"/>
</dbReference>
<dbReference type="GO" id="GO:0045454">
    <property type="term" value="P:cell redox homeostasis"/>
    <property type="evidence" value="ECO:0007669"/>
    <property type="project" value="TreeGrafter"/>
</dbReference>
<dbReference type="PRINTS" id="PR00421">
    <property type="entry name" value="THIOREDOXIN"/>
</dbReference>
<dbReference type="GO" id="GO:0015035">
    <property type="term" value="F:protein-disulfide reductase activity"/>
    <property type="evidence" value="ECO:0007669"/>
    <property type="project" value="InterPro"/>
</dbReference>
<proteinExistence type="predicted"/>